<dbReference type="InterPro" id="IPR008753">
    <property type="entry name" value="Peptidase_M13_N"/>
</dbReference>
<evidence type="ECO:0000256" key="1">
    <source>
        <dbReference type="ARBA" id="ARBA00007357"/>
    </source>
</evidence>
<dbReference type="Pfam" id="PF05649">
    <property type="entry name" value="Peptidase_M13_N"/>
    <property type="match status" value="1"/>
</dbReference>
<dbReference type="OrthoDB" id="6502247at2759"/>
<dbReference type="InterPro" id="IPR000718">
    <property type="entry name" value="Peptidase_M13"/>
</dbReference>
<protein>
    <submittedName>
        <fullName evidence="3">Endothelin-converting enzyme 1</fullName>
    </submittedName>
</protein>
<dbReference type="GO" id="GO:0004222">
    <property type="term" value="F:metalloendopeptidase activity"/>
    <property type="evidence" value="ECO:0007669"/>
    <property type="project" value="InterPro"/>
</dbReference>
<dbReference type="SUPFAM" id="SSF55486">
    <property type="entry name" value="Metalloproteases ('zincins'), catalytic domain"/>
    <property type="match status" value="1"/>
</dbReference>
<proteinExistence type="inferred from homology"/>
<name>A0A087U8I8_STEMI</name>
<sequence>MLANFSFPLEKSQNTSITDNSTFSLLSNEAGSTNDTDSSTLQYTIKKLWDEVPQIDWLRYFNGLLNDEIDEKETLIYEDPDFVSRFADFINKTEKRVVANYMMWRVVQESLPRLSEDWRILVHEFHSVISGKRKEEPRWDTCLYSFSWNLGLALGY</sequence>
<dbReference type="Gene3D" id="1.10.1380.10">
    <property type="entry name" value="Neutral endopeptidase , domain2"/>
    <property type="match status" value="1"/>
</dbReference>
<dbReference type="PROSITE" id="PS51885">
    <property type="entry name" value="NEPRILYSIN"/>
    <property type="match status" value="1"/>
</dbReference>
<dbReference type="Proteomes" id="UP000054359">
    <property type="component" value="Unassembled WGS sequence"/>
</dbReference>
<comment type="similarity">
    <text evidence="1">Belongs to the peptidase M13 family.</text>
</comment>
<organism evidence="3 4">
    <name type="scientific">Stegodyphus mimosarum</name>
    <name type="common">African social velvet spider</name>
    <dbReference type="NCBI Taxonomy" id="407821"/>
    <lineage>
        <taxon>Eukaryota</taxon>
        <taxon>Metazoa</taxon>
        <taxon>Ecdysozoa</taxon>
        <taxon>Arthropoda</taxon>
        <taxon>Chelicerata</taxon>
        <taxon>Arachnida</taxon>
        <taxon>Araneae</taxon>
        <taxon>Araneomorphae</taxon>
        <taxon>Entelegynae</taxon>
        <taxon>Eresoidea</taxon>
        <taxon>Eresidae</taxon>
        <taxon>Stegodyphus</taxon>
    </lineage>
</organism>
<evidence type="ECO:0000313" key="3">
    <source>
        <dbReference type="EMBL" id="KFM73677.1"/>
    </source>
</evidence>
<feature type="non-terminal residue" evidence="3">
    <location>
        <position position="156"/>
    </location>
</feature>
<dbReference type="EMBL" id="KK118715">
    <property type="protein sequence ID" value="KFM73677.1"/>
    <property type="molecule type" value="Genomic_DNA"/>
</dbReference>
<dbReference type="AlphaFoldDB" id="A0A087U8I8"/>
<keyword evidence="4" id="KW-1185">Reference proteome</keyword>
<evidence type="ECO:0000313" key="4">
    <source>
        <dbReference type="Proteomes" id="UP000054359"/>
    </source>
</evidence>
<gene>
    <name evidence="3" type="ORF">X975_03929</name>
</gene>
<dbReference type="InterPro" id="IPR042089">
    <property type="entry name" value="Peptidase_M13_dom_2"/>
</dbReference>
<feature type="domain" description="Peptidase M13 N-terminal" evidence="2">
    <location>
        <begin position="34"/>
        <end position="155"/>
    </location>
</feature>
<accession>A0A087U8I8</accession>
<reference evidence="3 4" key="1">
    <citation type="submission" date="2013-11" db="EMBL/GenBank/DDBJ databases">
        <title>Genome sequencing of Stegodyphus mimosarum.</title>
        <authorList>
            <person name="Bechsgaard J."/>
        </authorList>
    </citation>
    <scope>NUCLEOTIDE SEQUENCE [LARGE SCALE GENOMIC DNA]</scope>
</reference>
<dbReference type="GO" id="GO:0006508">
    <property type="term" value="P:proteolysis"/>
    <property type="evidence" value="ECO:0007669"/>
    <property type="project" value="InterPro"/>
</dbReference>
<evidence type="ECO:0000259" key="2">
    <source>
        <dbReference type="Pfam" id="PF05649"/>
    </source>
</evidence>